<keyword evidence="3" id="KW-1185">Reference proteome</keyword>
<dbReference type="RefSeq" id="WP_379661108.1">
    <property type="nucleotide sequence ID" value="NZ_JBHUDG010000003.1"/>
</dbReference>
<keyword evidence="1" id="KW-0472">Membrane</keyword>
<dbReference type="InterPro" id="IPR036174">
    <property type="entry name" value="Znf_Sec23_Sec24_sf"/>
</dbReference>
<name>A0ABW4I8I8_9SPHI</name>
<evidence type="ECO:0000313" key="3">
    <source>
        <dbReference type="Proteomes" id="UP001597118"/>
    </source>
</evidence>
<accession>A0ABW4I8I8</accession>
<keyword evidence="1" id="KW-1133">Transmembrane helix</keyword>
<dbReference type="SUPFAM" id="SSF82919">
    <property type="entry name" value="Zn-finger domain of Sec23/24"/>
    <property type="match status" value="1"/>
</dbReference>
<dbReference type="Pfam" id="PF06170">
    <property type="entry name" value="DUF983"/>
    <property type="match status" value="1"/>
</dbReference>
<dbReference type="Proteomes" id="UP001597118">
    <property type="component" value="Unassembled WGS sequence"/>
</dbReference>
<feature type="transmembrane region" description="Helical" evidence="1">
    <location>
        <begin position="86"/>
        <end position="105"/>
    </location>
</feature>
<organism evidence="2 3">
    <name type="scientific">Pseudopedobacter beijingensis</name>
    <dbReference type="NCBI Taxonomy" id="1207056"/>
    <lineage>
        <taxon>Bacteria</taxon>
        <taxon>Pseudomonadati</taxon>
        <taxon>Bacteroidota</taxon>
        <taxon>Sphingobacteriia</taxon>
        <taxon>Sphingobacteriales</taxon>
        <taxon>Sphingobacteriaceae</taxon>
        <taxon>Pseudopedobacter</taxon>
    </lineage>
</organism>
<comment type="caution">
    <text evidence="2">The sequence shown here is derived from an EMBL/GenBank/DDBJ whole genome shotgun (WGS) entry which is preliminary data.</text>
</comment>
<sequence length="129" mass="14764">MSKTSKIEAMAKAKCPRCRRGNLFQNSMYGLRSQKMYEVCPHCGLRFEVEPGYFYAAMYVAYAINVAVAVTVGVATYIITKEDKSPWVYIIAILIASVLIAPFNFRYSRVILLHLLSPKIKYNPDYDYD</sequence>
<evidence type="ECO:0000256" key="1">
    <source>
        <dbReference type="SAM" id="Phobius"/>
    </source>
</evidence>
<dbReference type="EMBL" id="JBHUDG010000003">
    <property type="protein sequence ID" value="MFD1628722.1"/>
    <property type="molecule type" value="Genomic_DNA"/>
</dbReference>
<gene>
    <name evidence="2" type="ORF">ACFSAH_02475</name>
</gene>
<proteinExistence type="predicted"/>
<keyword evidence="1" id="KW-0812">Transmembrane</keyword>
<dbReference type="InterPro" id="IPR009325">
    <property type="entry name" value="DUF983"/>
</dbReference>
<evidence type="ECO:0000313" key="2">
    <source>
        <dbReference type="EMBL" id="MFD1628722.1"/>
    </source>
</evidence>
<feature type="transmembrane region" description="Helical" evidence="1">
    <location>
        <begin position="53"/>
        <end position="80"/>
    </location>
</feature>
<reference evidence="3" key="1">
    <citation type="journal article" date="2019" name="Int. J. Syst. Evol. Microbiol.">
        <title>The Global Catalogue of Microorganisms (GCM) 10K type strain sequencing project: providing services to taxonomists for standard genome sequencing and annotation.</title>
        <authorList>
            <consortium name="The Broad Institute Genomics Platform"/>
            <consortium name="The Broad Institute Genome Sequencing Center for Infectious Disease"/>
            <person name="Wu L."/>
            <person name="Ma J."/>
        </authorList>
    </citation>
    <scope>NUCLEOTIDE SEQUENCE [LARGE SCALE GENOMIC DNA]</scope>
    <source>
        <strain evidence="3">CCUG 53762</strain>
    </source>
</reference>
<protein>
    <submittedName>
        <fullName evidence="2">DUF983 domain-containing protein</fullName>
    </submittedName>
</protein>